<reference evidence="3" key="1">
    <citation type="submission" date="2023-02" db="EMBL/GenBank/DDBJ databases">
        <title>Actinomadura rubrobrunea NBRC 14622.</title>
        <authorList>
            <person name="Ichikawa N."/>
            <person name="Sato H."/>
            <person name="Tonouchi N."/>
        </authorList>
    </citation>
    <scope>NUCLEOTIDE SEQUENCE</scope>
    <source>
        <strain evidence="3">NBRC 14622</strain>
    </source>
</reference>
<organism evidence="3 4">
    <name type="scientific">Actinomadura rubrobrunea</name>
    <dbReference type="NCBI Taxonomy" id="115335"/>
    <lineage>
        <taxon>Bacteria</taxon>
        <taxon>Bacillati</taxon>
        <taxon>Actinomycetota</taxon>
        <taxon>Actinomycetes</taxon>
        <taxon>Streptosporangiales</taxon>
        <taxon>Thermomonosporaceae</taxon>
        <taxon>Actinomadura</taxon>
    </lineage>
</organism>
<feature type="domain" description="IPT/TIG" evidence="2">
    <location>
        <begin position="178"/>
        <end position="257"/>
    </location>
</feature>
<dbReference type="EMBL" id="BSRZ01000001">
    <property type="protein sequence ID" value="GLW61999.1"/>
    <property type="molecule type" value="Genomic_DNA"/>
</dbReference>
<evidence type="ECO:0000313" key="4">
    <source>
        <dbReference type="Proteomes" id="UP001165124"/>
    </source>
</evidence>
<dbReference type="Pfam" id="PF01833">
    <property type="entry name" value="TIG"/>
    <property type="match status" value="3"/>
</dbReference>
<protein>
    <recommendedName>
        <fullName evidence="2">IPT/TIG domain-containing protein</fullName>
    </recommendedName>
</protein>
<dbReference type="InterPro" id="IPR052387">
    <property type="entry name" value="Fibrocystin"/>
</dbReference>
<dbReference type="SMART" id="SM00429">
    <property type="entry name" value="IPT"/>
    <property type="match status" value="1"/>
</dbReference>
<dbReference type="PANTHER" id="PTHR46769:SF2">
    <property type="entry name" value="FIBROCYSTIN-L ISOFORM 2 PRECURSOR-RELATED"/>
    <property type="match status" value="1"/>
</dbReference>
<keyword evidence="1" id="KW-0732">Signal</keyword>
<evidence type="ECO:0000313" key="3">
    <source>
        <dbReference type="EMBL" id="GLW61999.1"/>
    </source>
</evidence>
<dbReference type="PANTHER" id="PTHR46769">
    <property type="entry name" value="POLYCYSTIC KIDNEY AND HEPATIC DISEASE 1 (AUTOSOMAL RECESSIVE)-LIKE 1"/>
    <property type="match status" value="1"/>
</dbReference>
<comment type="caution">
    <text evidence="3">The sequence shown here is derived from an EMBL/GenBank/DDBJ whole genome shotgun (WGS) entry which is preliminary data.</text>
</comment>
<sequence>MAVITSLACGPQATNQGNAGQTLLINGTDLTGATTARIGSRTVPATVNGDGTQVTCTVPGGCGIQNVTVTATSGTSNALPFYYIAAPVLSGVSPAEISAETPGSVTISGNGLLTTNQVSFNGDPTAATPTINSDGSVTVTPDALTPVGANPWFQPVSVAVRTAGGTATLANAATAYDTPVIDSLDPATGPAGIEVEIEGEAFVSDAIQVTFDGVQAAFTAVSDTQLLAIAPAGPTGAVDVVVITPGGTSAPATFTYT</sequence>
<dbReference type="AlphaFoldDB" id="A0A9W6USU7"/>
<dbReference type="InterPro" id="IPR013783">
    <property type="entry name" value="Ig-like_fold"/>
</dbReference>
<dbReference type="InterPro" id="IPR002909">
    <property type="entry name" value="IPT_dom"/>
</dbReference>
<dbReference type="Proteomes" id="UP001165124">
    <property type="component" value="Unassembled WGS sequence"/>
</dbReference>
<dbReference type="InterPro" id="IPR014756">
    <property type="entry name" value="Ig_E-set"/>
</dbReference>
<evidence type="ECO:0000259" key="2">
    <source>
        <dbReference type="SMART" id="SM00429"/>
    </source>
</evidence>
<name>A0A9W6USU7_9ACTN</name>
<evidence type="ECO:0000256" key="1">
    <source>
        <dbReference type="ARBA" id="ARBA00022729"/>
    </source>
</evidence>
<dbReference type="RefSeq" id="WP_067914605.1">
    <property type="nucleotide sequence ID" value="NZ_BSRZ01000001.1"/>
</dbReference>
<gene>
    <name evidence="3" type="ORF">Arub01_02430</name>
</gene>
<proteinExistence type="predicted"/>
<dbReference type="GO" id="GO:0005975">
    <property type="term" value="P:carbohydrate metabolic process"/>
    <property type="evidence" value="ECO:0007669"/>
    <property type="project" value="UniProtKB-ARBA"/>
</dbReference>
<keyword evidence="4" id="KW-1185">Reference proteome</keyword>
<dbReference type="SUPFAM" id="SSF81296">
    <property type="entry name" value="E set domains"/>
    <property type="match status" value="3"/>
</dbReference>
<dbReference type="Gene3D" id="2.60.40.10">
    <property type="entry name" value="Immunoglobulins"/>
    <property type="match status" value="3"/>
</dbReference>
<accession>A0A9W6USU7</accession>